<evidence type="ECO:0000256" key="2">
    <source>
        <dbReference type="SAM" id="SignalP"/>
    </source>
</evidence>
<feature type="signal peptide" evidence="2">
    <location>
        <begin position="1"/>
        <end position="17"/>
    </location>
</feature>
<dbReference type="Proteomes" id="UP000683360">
    <property type="component" value="Unassembled WGS sequence"/>
</dbReference>
<dbReference type="EMBL" id="CAJPWZ010002147">
    <property type="protein sequence ID" value="CAG2231499.1"/>
    <property type="molecule type" value="Genomic_DNA"/>
</dbReference>
<feature type="chain" id="PRO_5035735985" description="Ig-like domain-containing protein" evidence="2">
    <location>
        <begin position="18"/>
        <end position="595"/>
    </location>
</feature>
<gene>
    <name evidence="3" type="ORF">MEDL_44284</name>
</gene>
<keyword evidence="4" id="KW-1185">Reference proteome</keyword>
<protein>
    <recommendedName>
        <fullName evidence="5">Ig-like domain-containing protein</fullName>
    </recommendedName>
</protein>
<evidence type="ECO:0000313" key="4">
    <source>
        <dbReference type="Proteomes" id="UP000683360"/>
    </source>
</evidence>
<dbReference type="AlphaFoldDB" id="A0A8S3TIP8"/>
<organism evidence="3 4">
    <name type="scientific">Mytilus edulis</name>
    <name type="common">Blue mussel</name>
    <dbReference type="NCBI Taxonomy" id="6550"/>
    <lineage>
        <taxon>Eukaryota</taxon>
        <taxon>Metazoa</taxon>
        <taxon>Spiralia</taxon>
        <taxon>Lophotrochozoa</taxon>
        <taxon>Mollusca</taxon>
        <taxon>Bivalvia</taxon>
        <taxon>Autobranchia</taxon>
        <taxon>Pteriomorphia</taxon>
        <taxon>Mytilida</taxon>
        <taxon>Mytiloidea</taxon>
        <taxon>Mytilidae</taxon>
        <taxon>Mytilinae</taxon>
        <taxon>Mytilus</taxon>
    </lineage>
</organism>
<evidence type="ECO:0000256" key="1">
    <source>
        <dbReference type="SAM" id="Phobius"/>
    </source>
</evidence>
<keyword evidence="1" id="KW-1133">Transmembrane helix</keyword>
<evidence type="ECO:0008006" key="5">
    <source>
        <dbReference type="Google" id="ProtNLM"/>
    </source>
</evidence>
<evidence type="ECO:0000313" key="3">
    <source>
        <dbReference type="EMBL" id="CAG2231499.1"/>
    </source>
</evidence>
<accession>A0A8S3TIP8</accession>
<dbReference type="OrthoDB" id="6106531at2759"/>
<reference evidence="3" key="1">
    <citation type="submission" date="2021-03" db="EMBL/GenBank/DDBJ databases">
        <authorList>
            <person name="Bekaert M."/>
        </authorList>
    </citation>
    <scope>NUCLEOTIDE SEQUENCE</scope>
</reference>
<keyword evidence="1" id="KW-0472">Membrane</keyword>
<keyword evidence="1" id="KW-0812">Transmembrane</keyword>
<comment type="caution">
    <text evidence="3">The sequence shown here is derived from an EMBL/GenBank/DDBJ whole genome shotgun (WGS) entry which is preliminary data.</text>
</comment>
<feature type="transmembrane region" description="Helical" evidence="1">
    <location>
        <begin position="564"/>
        <end position="589"/>
    </location>
</feature>
<keyword evidence="2" id="KW-0732">Signal</keyword>
<name>A0A8S3TIP8_MYTED</name>
<sequence>MHLTIPVLVFLVDMSFSKEYLSWKLLTNKVVFGQAIQLMCHLPKQNCCHNFTRSWEGGPDYKPLTLNEKSSNYTKYIEHLDTETGNSILTIKSFSESDVDILYQCSYGFSSYAAVLQLTKHRYEYHPTELVPVSLSLNGTHMYAKISLEKVFPKPQCYGNANEEDITQESLKVISKRNGIFYKSMIGFNYMIDPQRCFGLVTITCLIGTSYINIAERTFSCRKIGSTFHGKHLAQRDFAASNSHDVESNIIGKVLFVLCFHFVNKLNTYNDKENISKNDMNNLVHEVSDILIDSAKLTFGTNVYAKTMLRNSKKQNNKQWYDKDCNKAKKELRKSQRLYKQYGSNIFKERLRQILIDVQKDRLVFGQTVELVCHLQGSLHLADGSSRQWSGGIFNKVLSLNGYSSDINKYQEVIKTNTEFRLRVLNFNESDANQYYKCVYGFKYNETKLDLTKKPYEYIPSKSEIDTQFNINNESKIVTTYVRFQKMYPEPQCVVYANKSSVNMTIESKKTIGLFLNVSLNSEIKTAECCGRVITMVCLVGTREIVRKTMKIPECDDRVEIVKLPGITVIVLPIVSIVLVCLVSLVLVCKRKKQV</sequence>
<proteinExistence type="predicted"/>